<dbReference type="PANTHER" id="PTHR43625">
    <property type="entry name" value="AFLATOXIN B1 ALDEHYDE REDUCTASE"/>
    <property type="match status" value="1"/>
</dbReference>
<dbReference type="OrthoDB" id="3216283at2"/>
<evidence type="ECO:0000259" key="2">
    <source>
        <dbReference type="Pfam" id="PF00248"/>
    </source>
</evidence>
<dbReference type="RefSeq" id="WP_113695695.1">
    <property type="nucleotide sequence ID" value="NZ_CP015163.1"/>
</dbReference>
<protein>
    <submittedName>
        <fullName evidence="3">Aldo/keto reductase</fullName>
    </submittedName>
</protein>
<reference evidence="3 4" key="1">
    <citation type="submission" date="2016-04" db="EMBL/GenBank/DDBJ databases">
        <title>Complete genome sequence and analysis of deep-sea sediment isolate, Amycolatopsis sp. WP1.</title>
        <authorList>
            <person name="Wang H."/>
            <person name="Chen S."/>
            <person name="Wu Q."/>
        </authorList>
    </citation>
    <scope>NUCLEOTIDE SEQUENCE [LARGE SCALE GENOMIC DNA]</scope>
    <source>
        <strain evidence="3 4">WP1</strain>
    </source>
</reference>
<dbReference type="EMBL" id="CP015163">
    <property type="protein sequence ID" value="AXB46629.1"/>
    <property type="molecule type" value="Genomic_DNA"/>
</dbReference>
<name>A0A344LF05_9PSEU</name>
<dbReference type="InterPro" id="IPR020471">
    <property type="entry name" value="AKR"/>
</dbReference>
<dbReference type="NCBIfam" id="NF007695">
    <property type="entry name" value="PRK10376.1"/>
    <property type="match status" value="1"/>
</dbReference>
<dbReference type="InterPro" id="IPR036812">
    <property type="entry name" value="NAD(P)_OxRdtase_dom_sf"/>
</dbReference>
<dbReference type="Proteomes" id="UP000250434">
    <property type="component" value="Chromosome"/>
</dbReference>
<gene>
    <name evidence="3" type="ORF">A4R43_32785</name>
</gene>
<dbReference type="InterPro" id="IPR050791">
    <property type="entry name" value="Aldo-Keto_reductase"/>
</dbReference>
<dbReference type="GO" id="GO:0016491">
    <property type="term" value="F:oxidoreductase activity"/>
    <property type="evidence" value="ECO:0007669"/>
    <property type="project" value="UniProtKB-KW"/>
</dbReference>
<dbReference type="AlphaFoldDB" id="A0A344LF05"/>
<dbReference type="CDD" id="cd19088">
    <property type="entry name" value="AKR_AKR13B1"/>
    <property type="match status" value="1"/>
</dbReference>
<dbReference type="GO" id="GO:0005737">
    <property type="term" value="C:cytoplasm"/>
    <property type="evidence" value="ECO:0007669"/>
    <property type="project" value="TreeGrafter"/>
</dbReference>
<sequence>MTAQAEGMTISPTWKLGDRLVHRLGFGAMRLALGPNGTERDPDQGIAVLRRAVDLGVDHIDTAAFYFLGRVSANDLIRRALAPYPDDLVIATKVGPSRNAEGEHQPEARPDQLRGQVEQNLRELGRDHLDLVYLRIGTSLDRGSGSLAERFGVLAELREQGLIRHLGISNVGHEHLAEASGIAPVTAVQNWYGLSKRDDDALLDTCTEREIAFVPFFSVHGGAGNLSDGVVAGIAAARGVTEAQVLLAWTLHRAPNVLAIPGTGSVTHLDENVAAGALELSTEELDRLNSATNA</sequence>
<proteinExistence type="predicted"/>
<keyword evidence="1" id="KW-0560">Oxidoreductase</keyword>
<organism evidence="3 4">
    <name type="scientific">Amycolatopsis albispora</name>
    <dbReference type="NCBI Taxonomy" id="1804986"/>
    <lineage>
        <taxon>Bacteria</taxon>
        <taxon>Bacillati</taxon>
        <taxon>Actinomycetota</taxon>
        <taxon>Actinomycetes</taxon>
        <taxon>Pseudonocardiales</taxon>
        <taxon>Pseudonocardiaceae</taxon>
        <taxon>Amycolatopsis</taxon>
    </lineage>
</organism>
<evidence type="ECO:0000256" key="1">
    <source>
        <dbReference type="ARBA" id="ARBA00023002"/>
    </source>
</evidence>
<dbReference type="Pfam" id="PF00248">
    <property type="entry name" value="Aldo_ket_red"/>
    <property type="match status" value="1"/>
</dbReference>
<dbReference type="InterPro" id="IPR023210">
    <property type="entry name" value="NADP_OxRdtase_dom"/>
</dbReference>
<dbReference type="KEGG" id="aab:A4R43_32785"/>
<accession>A0A344LF05</accession>
<feature type="domain" description="NADP-dependent oxidoreductase" evidence="2">
    <location>
        <begin position="23"/>
        <end position="291"/>
    </location>
</feature>
<dbReference type="PRINTS" id="PR00069">
    <property type="entry name" value="ALDKETRDTASE"/>
</dbReference>
<dbReference type="SUPFAM" id="SSF51430">
    <property type="entry name" value="NAD(P)-linked oxidoreductase"/>
    <property type="match status" value="1"/>
</dbReference>
<evidence type="ECO:0000313" key="3">
    <source>
        <dbReference type="EMBL" id="AXB46629.1"/>
    </source>
</evidence>
<dbReference type="PANTHER" id="PTHR43625:SF40">
    <property type="entry name" value="ALDO-KETO REDUCTASE YAKC [NADP(+)]"/>
    <property type="match status" value="1"/>
</dbReference>
<evidence type="ECO:0000313" key="4">
    <source>
        <dbReference type="Proteomes" id="UP000250434"/>
    </source>
</evidence>
<keyword evidence="4" id="KW-1185">Reference proteome</keyword>
<dbReference type="Gene3D" id="3.20.20.100">
    <property type="entry name" value="NADP-dependent oxidoreductase domain"/>
    <property type="match status" value="1"/>
</dbReference>